<dbReference type="OrthoDB" id="428159at2759"/>
<keyword evidence="3" id="KW-0445">Lipid transport</keyword>
<dbReference type="Pfam" id="PF25036">
    <property type="entry name" value="VPS13_VAB"/>
    <property type="match status" value="1"/>
</dbReference>
<feature type="region of interest" description="Disordered" evidence="4">
    <location>
        <begin position="3381"/>
        <end position="3412"/>
    </location>
</feature>
<keyword evidence="8" id="KW-1185">Reference proteome</keyword>
<name>A0A5J4Z3I3_PORPP</name>
<feature type="region of interest" description="Disordered" evidence="4">
    <location>
        <begin position="2981"/>
        <end position="3000"/>
    </location>
</feature>
<dbReference type="EMBL" id="VRMN01000001">
    <property type="protein sequence ID" value="KAA8497850.1"/>
    <property type="molecule type" value="Genomic_DNA"/>
</dbReference>
<accession>A0A5J4Z3I3</accession>
<evidence type="ECO:0000256" key="2">
    <source>
        <dbReference type="ARBA" id="ARBA00022448"/>
    </source>
</evidence>
<feature type="domain" description="Vacuolar protein sorting-associated protein 13 VPS13 adaptor binding" evidence="6">
    <location>
        <begin position="3335"/>
        <end position="3549"/>
    </location>
</feature>
<gene>
    <name evidence="7" type="ORF">FVE85_5435</name>
</gene>
<dbReference type="PANTHER" id="PTHR16166:SF93">
    <property type="entry name" value="INTERMEMBRANE LIPID TRANSFER PROTEIN VPS13"/>
    <property type="match status" value="1"/>
</dbReference>
<feature type="region of interest" description="Disordered" evidence="4">
    <location>
        <begin position="608"/>
        <end position="672"/>
    </location>
</feature>
<evidence type="ECO:0000256" key="1">
    <source>
        <dbReference type="ARBA" id="ARBA00006545"/>
    </source>
</evidence>
<evidence type="ECO:0000259" key="5">
    <source>
        <dbReference type="Pfam" id="PF12624"/>
    </source>
</evidence>
<evidence type="ECO:0000256" key="4">
    <source>
        <dbReference type="SAM" id="MobiDB-lite"/>
    </source>
</evidence>
<feature type="region of interest" description="Disordered" evidence="4">
    <location>
        <begin position="167"/>
        <end position="201"/>
    </location>
</feature>
<organism evidence="7 8">
    <name type="scientific">Porphyridium purpureum</name>
    <name type="common">Red alga</name>
    <name type="synonym">Porphyridium cruentum</name>
    <dbReference type="NCBI Taxonomy" id="35688"/>
    <lineage>
        <taxon>Eukaryota</taxon>
        <taxon>Rhodophyta</taxon>
        <taxon>Bangiophyceae</taxon>
        <taxon>Porphyridiales</taxon>
        <taxon>Porphyridiaceae</taxon>
        <taxon>Porphyridium</taxon>
    </lineage>
</organism>
<protein>
    <submittedName>
        <fullName evidence="7">Putative vacuolar protein sorting-associated protein 13A</fullName>
    </submittedName>
</protein>
<dbReference type="Proteomes" id="UP000324585">
    <property type="component" value="Unassembled WGS sequence"/>
</dbReference>
<dbReference type="InterPro" id="IPR026854">
    <property type="entry name" value="VPS13_N"/>
</dbReference>
<evidence type="ECO:0000259" key="6">
    <source>
        <dbReference type="Pfam" id="PF25036"/>
    </source>
</evidence>
<feature type="domain" description="Chorein N-terminal" evidence="5">
    <location>
        <begin position="37"/>
        <end position="247"/>
    </location>
</feature>
<dbReference type="Pfam" id="PF12624">
    <property type="entry name" value="VPS13_N"/>
    <property type="match status" value="1"/>
</dbReference>
<feature type="compositionally biased region" description="Polar residues" evidence="4">
    <location>
        <begin position="623"/>
        <end position="643"/>
    </location>
</feature>
<keyword evidence="2" id="KW-0813">Transport</keyword>
<evidence type="ECO:0000313" key="7">
    <source>
        <dbReference type="EMBL" id="KAA8497850.1"/>
    </source>
</evidence>
<dbReference type="PANTHER" id="PTHR16166">
    <property type="entry name" value="VACUOLAR PROTEIN SORTING-ASSOCIATED PROTEIN VPS13"/>
    <property type="match status" value="1"/>
</dbReference>
<feature type="compositionally biased region" description="Low complexity" evidence="4">
    <location>
        <begin position="3381"/>
        <end position="3393"/>
    </location>
</feature>
<dbReference type="GO" id="GO:0006869">
    <property type="term" value="P:lipid transport"/>
    <property type="evidence" value="ECO:0007669"/>
    <property type="project" value="UniProtKB-KW"/>
</dbReference>
<dbReference type="GO" id="GO:0006623">
    <property type="term" value="P:protein targeting to vacuole"/>
    <property type="evidence" value="ECO:0007669"/>
    <property type="project" value="TreeGrafter"/>
</dbReference>
<reference evidence="8" key="1">
    <citation type="journal article" date="2019" name="Nat. Commun.">
        <title>Expansion of phycobilisome linker gene families in mesophilic red algae.</title>
        <authorList>
            <person name="Lee J."/>
            <person name="Kim D."/>
            <person name="Bhattacharya D."/>
            <person name="Yoon H.S."/>
        </authorList>
    </citation>
    <scope>NUCLEOTIDE SEQUENCE [LARGE SCALE GENOMIC DNA]</scope>
    <source>
        <strain evidence="8">CCMP 1328</strain>
    </source>
</reference>
<feature type="compositionally biased region" description="Low complexity" evidence="4">
    <location>
        <begin position="653"/>
        <end position="662"/>
    </location>
</feature>
<proteinExistence type="inferred from homology"/>
<dbReference type="Gene3D" id="2.60.270.50">
    <property type="match status" value="1"/>
</dbReference>
<feature type="compositionally biased region" description="Low complexity" evidence="4">
    <location>
        <begin position="168"/>
        <end position="193"/>
    </location>
</feature>
<dbReference type="InterPro" id="IPR009543">
    <property type="entry name" value="VPS13_VAB"/>
</dbReference>
<evidence type="ECO:0000313" key="8">
    <source>
        <dbReference type="Proteomes" id="UP000324585"/>
    </source>
</evidence>
<sequence>MRQTEAWLRIHSIALRNVACKALGACHNRKTPGGEKMFEGIVADLLTRVLGRYVKGIDRESISLGVWSGTIEFSDLEVQHEALELLFETLGLSLSLQVEAGIVAKLSVLVPWKNLRTQPVQISLNGIRVLARPSKLDALNHVKRNGRVKKAQLDADDALRQTAWMTQSADTAKNATSSTATASHAASSTSARTSRPESSRVGGIADLTSSLMTPIAENVIISVQNVEIVYVDDLSDKEHPFCARLQVNAFSLRNLPIEPDEEAQHARKVLNVESVSLSWSPLPLIQAHRRRDFHGLFAKRVESERDILRDLCGAITLSWVEGPIPDSVSCKDAASHSPSSQNCWTYPRVDISVHFPSAKVEIDEFQYSTLLKAVAWFAETELSQTAFAAPRTLSSPRERWKWVLNVLLPGVSESLKEARLLQPVELRATLDQINRYVMARVELFKALRQNKRPRRDAAAIVERMELDMPFFQITALRDIADFRLQLELRATAVPSSASPPSVVTTEKAEGKQLHGREHGNAVQPPSSFRWNLFRKTKVDQPVSASTRSLSPVQLERENSVGQIDHRVGVTVAVPVKVAPPVEKALATEDIQEFSKSWPSVGDIERNLTSESTHSGAELRNDVVTRSQSREGQGSAMKATQQSVARRPSFVRTASAKSISSSATGTPPLISRETSKTGVVASLSAQPRSHIIPLDLRLSARIDKCLIVLYNGGFPSAKESNRGHMHAASMGSSDACRSSFCELVLDSLGCVFEFGQDTAELGVLLDSWSARDPRQGAEVVYPRMRHRGNHFNHTHHKSEGGNSDFEFSAVQDKDMSAAQRRQDPFCISHTGSLRPRASQVVQEAVDRISAVRTCAGMSVSSGNLDVHDGAASSGPLLAVRLVHTRRQKVEAEFESNEIWCDCCDDNRQSDDESEQFESIAHINEDGKCDKCGLRPNLGLSVALGPMDAVLDGENGAFANVLRFLTPPSEVLPVVSLLSSIAASQLGLLRRQIVLLHHAKNRRAAPVKMHVHFACPRFVLPCSARALLLPTFGDQPAIDRVLQEHGLQAEKDKETQVVLIEMAMLSFTNAMERKPRFESVGYTTVLWSLRDASAWLSARGTQNAVWVRVARNVFAFEWKHAVRLGHVDRVDILAHRLNANDAVLAVSSDSNMGTKQEYATTNVVDVSTVDFAATTDKLRELAQWSFLRSVYLQISSRFKRKTPTFLPHDMSNQAGTSGLAPTSEASWVAVYEAAVRRTYLPIFYAHQLHSSQKISGSGGSAEAREREIAATAAAKIGKWSFTCRISSIRASLKQSTSDYSSRMGSPSGKVCSLHLNRVSSMLHSLKGPARISGNFSVESILLNDSTRHSLAPQGELFRGTGTGNSIATLEAPGPFLKLAIDESMQSYVLELARIQIHCVKESWLKIAKLLFEARRESIVPKDRQVHSELREKHGGAWLNENSSSVTVRIAAFFEARTRFVAKCRIDESTISFLSPCGLIGQTVISGAFFSAGFVSVSRSNDEHIQLTGSLDSIIVRDVTTRVEDHEEVFKYVRDKTLTGRLSDQITFTLPRTMLCAWMYRRDEHDKDGISTRGETGSKADVVDGPAASVYVLLSGVRVVYLQRSASLLRTFLMDIFEAFQDLAWEDQLIKTQSNQCSTNFFDGIFPALPVLPPALAHSPISTPAFTQASAWERRKSFPLSFEFVLKDLGVMMPRHSYNEHEALVLFMKQCSVKSESTPSAGYCVSIGITVSGLDGYVEYTAEATTDPGLSSSAAWQWESDDMEKQLQQARARGMQRVSWGAWNSQSRGGTSSNVRPRPSRFLLNHDMELKVDMFRVVPLPQNASAQKSARENDVFGVEFVIGLLMEQGLVVDQADEFGTKDVLVAQNRYLPVLRVRCVGTSELTLVMSEAEYSIMYFVATENFTERAHGIAFGTEVTNHDFDLTEGVQGRRLPSYFRPEQQIVGMIPSIKVEIVRGDRNASIGRLAATSLCKVHVTNATFVASLEVGSKLMVELHADLDRVVDTRSVDGEDGEGQSCSGAFATTVVRSASQSPSRVPNRSLCFRYSRPFEHAPELVGELQGLSALVLSDFMATVAFDLCIPGDAFLLTTPESPTCVFRGRSAVLTLKQCDCWLPVEQALPEDREIGIDPRALVLDTEAVALKVLWEPGTRERTYDLRVCGFECAVSMLPSFFLSGKGQVLPGWDEESRGASLSADQFQKQQALHFELGMSSAGMGVENCMDALPGTGAVPDRTAGVLDEETLSRNFGIHPDVYPAVHQTHRRSVSIVPGNQAAAMAGSVAAGAQSKVPIVYPCELFFISDLSAHEFVRENGLRGADGKSLATNPQLCRRLRASASQVTVCVDLADVHLLLAVARRLAKPLTDFDSQGKRLSAAKSHAPDVSAAASVARPAVGFQVGLSITMLQLLLTKSSLGRMPKPAAPALSWTPQRPLLEMAVPSFEVHASTSGSSPSQALMDFQIRLQCTCALNLYRDLLGDWVPFVEPWTFSARLGRSSSKSERVVVAEDLSNAAAMPSRLVNGRISSHNHLDVNLTPLAVSVMVQITEALREAGKPWGRNGAALPPPTAISNRLRSSYRTSCFFVENKTGRSFALSFHHNPRRVALRPNDSAEINLPIAGSAQQQAFLIWMLSGMHSRPRASFLNSQEVQVRPEDYLCCNLLLPGYETARLSVSNPGLKRVRLAPVIQDSTAQASPAGSRSSARKKAVAPPLEFVWEVRIENGIPRGVLRSLLTLTNQTNSVLQVLLGEGSQALCHTIAPACTFHVPILWVERSVRVRPLVEDGRKELGTLHHRHAADQAQQQKPTRLGVSATGRTCELEASLECREYKPSSSASSGDGRILAGSMSDLNLLRMHHATAGVSGNSSAGDISDVIHAGVDQDDVQKSLHFYDWSHPLPRVSSLSSAAEAGSSFLQRQRPAAASGSSRYGKRQGSMHFERAALFVSCKRSIEDRSTWGTVAGDAEETTAADLMNSDNGMQLRMGAESYSKTATDEQKDTGPLKNQGKVQKFQQRQQIPDFHLTLVPVLGAVGTLDVALCAPLSFRNLLPRPLMLQIKQKARAGQVVVGDRDRERRHHDAHVGRRHEDLYVCRALVYIQPFQTVRVHAFSPLETSLYVSGCYSNMNEKAVENASDSTLLESWCRFGTLASLAAKAASIEVEPPLNSDTDAPSGPAAVLGASTKRDKPLAPPYHTAAALVVHFDTSGSEDDINSSIGTNEKVFYAKFWIRNRSVLPVRCRDRSRQKLNGVVELIPHSLLSTRSPHSPSEEFLCLSGPFVAFQGMKGAPLVLPGGDTGMVERAHFANRDILSASTSSARAPESNKRWVSLPYELWDIDKAVYFNVSGWDMVLEVVPGNGELYRSTMATIRCPWWIGNLTSHDLEWRPALSSASLSSSSTSSSSAGYSGGLTARGHAAQEHPVPSMSWRPVQVSSFSRERSIQIRIRDQDRDIASAWEWSNPVQLRADAGATLFLKLYHPKTHGQYIAELAIQDLRGGARGILVHAQDPDSPPYRIVNACADHDIAFCQIDPQHGYNSGSAARPFWLVHPGHSTRYAWDEPHVRHRLLAVQIISRVPEHSALVPTAEFEISIDIVSALILLKAGSAWKVFVQVVDSTKVVTIQDACEDDLQGASPTAGTSASHMTRAAVFVDLDVESSRSVLKRQFSSHVQTTLGPGLSVKKMSVDSERGFRRGIPTLPASTGGGRGEESESRALPTGMVEEPSHSLLQNFQFLVDLWLPSVGLSIVDLGGLQWSPSPQAANARIQHDEELLYVLATGVEFTAESRWGCESVVASFSIADLQMDNVLPAATWGVALWFPADRGSASVSVSQSRGANTGRRKSNSLLKRVSSDMHSAGGWQWWMRASRQGRPVIRVVLEMLVTDNMWRHGDKVVPRTVMIKNIRSQVYPLVIQLDEEIVARCSHLIFQLDTLCKESPSTPISSACASYPVATPTLVEVDSTCEPMHSNLSSISPLADGSIGSSAARKAQSTLVYIEHVLVSNIEIDLSFASSSRRESQLRFKTEANALIRALLATVGNVEKAALIFHALELSHVFDSSAHLQHLFKEYYVQQLDRQKMTLVASNQLLGNPSGLFNSIAMGARDFFAEPARVSSQGGSFDFLAGIGRGSSSLLTSTLGGILNSVAGIPRAVAMGLEVALGDSEFLAERESIRSLHRQAPSPASGLVTGVLCFGHGVASGTVGLFRDPVLGAQQDGINGLVAGMWHGVAGLAIKPLTGVLDLVSQPISGIHSVVRSSRFRFHRGTGSAGSPSTFTITQASTCDCSAVISASEHRGEKYPDAAATHHLMKTFCCLCAFCDVPLLIRPARSGLVLGSGSTSGRGSSYAADHPRLRRYDFHMALGADLLSAAQRSESGAVGSGGVGSGSSESVLNWVALLNTREELDYHLADVIAAHLSARSHYRDDGNFDLDAFKVRVETKISREILEVLWLIRVHLDLVRSIPDTPAAASKPSWDIVLAHAPSCGALVLRRAAESAGVVEPADVRFAVMTSSRLLIVTLNGALVWQCGLERIAEVRALRGSGAGNDIALFVLFAHESFPAPLPIKRTRQDASASRSMSSLSLESHVQTVNCGSVRARDDLIAMVRAELLHRLQDRGKVSFAGADDRASEMQDLSMLGAVRRDSSSHVLDILRDEKDVRSKKLGPLVSDSKASVGGAIGVDSAFTTWPGRRGFKPLIGVHAVRLADDEARECARLSASVRALTLGAPLGMIAARSLRIVLVNGTNSLFSLVDMQCEHGVWHSPPPARLRAHSVALGEVYLSASYLEDVRLFLLYEFSDTDGYGSSDHRATELLVLACVSAALVPNSYVARSSCMSLTVQHELGQGDHATVLFTMRRLNSEPHDAPGRRLDLRLIPRGRNSSRSLMYDLLPKRSSSSFVRNRSAPSLVRAFGSPTPIASSFQTTHVGNLGLSARDPRQFRVAEAGAAFGPASDWDARKWQREILQRKRESLLLELLSLGFLEDEVRAALVNVQAGDTLADILQVLTRAPCRYYPM</sequence>
<comment type="similarity">
    <text evidence="1">Belongs to the VPS13 family.</text>
</comment>
<dbReference type="InterPro" id="IPR026847">
    <property type="entry name" value="VPS13"/>
</dbReference>
<dbReference type="GO" id="GO:0045053">
    <property type="term" value="P:protein retention in Golgi apparatus"/>
    <property type="evidence" value="ECO:0007669"/>
    <property type="project" value="TreeGrafter"/>
</dbReference>
<evidence type="ECO:0000256" key="3">
    <source>
        <dbReference type="ARBA" id="ARBA00023055"/>
    </source>
</evidence>
<comment type="caution">
    <text evidence="7">The sequence shown here is derived from an EMBL/GenBank/DDBJ whole genome shotgun (WGS) entry which is preliminary data.</text>
</comment>